<feature type="coiled-coil region" evidence="1">
    <location>
        <begin position="1067"/>
        <end position="1099"/>
    </location>
</feature>
<feature type="compositionally biased region" description="Low complexity" evidence="2">
    <location>
        <begin position="23"/>
        <end position="36"/>
    </location>
</feature>
<feature type="region of interest" description="Disordered" evidence="2">
    <location>
        <begin position="525"/>
        <end position="649"/>
    </location>
</feature>
<feature type="region of interest" description="Disordered" evidence="2">
    <location>
        <begin position="1"/>
        <end position="50"/>
    </location>
</feature>
<keyword evidence="1" id="KW-0175">Coiled coil</keyword>
<protein>
    <submittedName>
        <fullName evidence="3">Uncharacterized protein</fullName>
    </submittedName>
</protein>
<dbReference type="EMBL" id="SNRW01007662">
    <property type="protein sequence ID" value="KAA6380884.1"/>
    <property type="molecule type" value="Genomic_DNA"/>
</dbReference>
<feature type="non-terminal residue" evidence="3">
    <location>
        <position position="1218"/>
    </location>
</feature>
<feature type="coiled-coil region" evidence="1">
    <location>
        <begin position="107"/>
        <end position="140"/>
    </location>
</feature>
<accession>A0A5J4VEQ5</accession>
<evidence type="ECO:0000256" key="1">
    <source>
        <dbReference type="SAM" id="Coils"/>
    </source>
</evidence>
<feature type="compositionally biased region" description="Basic and acidic residues" evidence="2">
    <location>
        <begin position="374"/>
        <end position="392"/>
    </location>
</feature>
<evidence type="ECO:0000313" key="3">
    <source>
        <dbReference type="EMBL" id="KAA6380884.1"/>
    </source>
</evidence>
<dbReference type="AlphaFoldDB" id="A0A5J4VEQ5"/>
<feature type="region of interest" description="Disordered" evidence="2">
    <location>
        <begin position="354"/>
        <end position="413"/>
    </location>
</feature>
<evidence type="ECO:0000313" key="4">
    <source>
        <dbReference type="Proteomes" id="UP000324800"/>
    </source>
</evidence>
<feature type="compositionally biased region" description="Polar residues" evidence="2">
    <location>
        <begin position="188"/>
        <end position="209"/>
    </location>
</feature>
<feature type="compositionally biased region" description="Polar residues" evidence="2">
    <location>
        <begin position="37"/>
        <end position="50"/>
    </location>
</feature>
<feature type="region of interest" description="Disordered" evidence="2">
    <location>
        <begin position="766"/>
        <end position="939"/>
    </location>
</feature>
<feature type="compositionally biased region" description="Low complexity" evidence="2">
    <location>
        <begin position="849"/>
        <end position="866"/>
    </location>
</feature>
<feature type="compositionally biased region" description="Low complexity" evidence="2">
    <location>
        <begin position="611"/>
        <end position="624"/>
    </location>
</feature>
<feature type="compositionally biased region" description="Basic and acidic residues" evidence="2">
    <location>
        <begin position="828"/>
        <end position="845"/>
    </location>
</feature>
<gene>
    <name evidence="3" type="ORF">EZS28_023588</name>
</gene>
<feature type="compositionally biased region" description="Basic and acidic residues" evidence="2">
    <location>
        <begin position="1124"/>
        <end position="1163"/>
    </location>
</feature>
<organism evidence="3 4">
    <name type="scientific">Streblomastix strix</name>
    <dbReference type="NCBI Taxonomy" id="222440"/>
    <lineage>
        <taxon>Eukaryota</taxon>
        <taxon>Metamonada</taxon>
        <taxon>Preaxostyla</taxon>
        <taxon>Oxymonadida</taxon>
        <taxon>Streblomastigidae</taxon>
        <taxon>Streblomastix</taxon>
    </lineage>
</organism>
<proteinExistence type="predicted"/>
<feature type="compositionally biased region" description="Low complexity" evidence="2">
    <location>
        <begin position="400"/>
        <end position="413"/>
    </location>
</feature>
<name>A0A5J4VEQ5_9EUKA</name>
<feature type="compositionally biased region" description="Polar residues" evidence="2">
    <location>
        <begin position="1"/>
        <end position="22"/>
    </location>
</feature>
<evidence type="ECO:0000256" key="2">
    <source>
        <dbReference type="SAM" id="MobiDB-lite"/>
    </source>
</evidence>
<sequence>MITDTPNKFENSISSSFRSHQPSNFTSASFNSSSSSPQLKQSNENRANSPGLSNAVARLWPMQSTPDQFYESLAWLGFFDISFNCIGSLFWGKQMTTTIAQAVGIELQKLDEQKEKDKIKNAIEQEKNNQQKQREKEIEINAQMDNLDRVGHKGNKMHRQRYDEVNNDTQGINSSDNSDSDSNRENKSQQSSDHNHSNVNSQTLSSPLTSSNISQYNYSSFSQANVGLNQNIVGNVGGSRFLRFTKFSPFGIQNIRPLKIQTVSSILKRLDEISNVPSAKLLEHLVKHHTTYRGLVYLSACHQLATQVRCISSSIVPSVTRPYWRQTMGLTLFDHEFRRWRAISERSIRDHLKEKKKKKKELMKEMNRLNQVMKWKEQDRGKDLEKEKDNNKNKRMSMGQQQMDKIQLDQQLQQDLKRKIQDFGKDKIKQNDNQSTNYSTITDSNLFPLPNTIDNNYNNNSYVNSNQNDDVNTSLSDFSIDGTFDDQNRIPTIPSHNPGEIQQIRKKRVDNFVLQQEYLSTIPTSIYDEDDVSNDSQNNVNEQDDDEHLNDEYEQKEGKHSRRRNRRRQKEKEKEKESSEDESKDENDKHHQKQKRNNTHSQDRQYQTPTNNQINNIINESNNRSRSRGGFLNQIPQPSPSHPHPFIQPRSNQLNIQSTLSNTHALEFNQSNPSLKYSPSINLSSSDFYKKQNELSQIFLTEEAEDLAELEDLVIRDKERDRELIEWRRSKMNGQVKVLQLQIPVDGQDAKKDDVVQQQQKDLQKIKKEKEQMKQKQREIIKNQWNKAKEKNSQIDFSKIMFNKENNKQNNKDDDEEEQEESSSEDSSVDKLIFDKKKDHNKGDATSRIIQSSSSSQQQQQQQQIIKQGLVTFRNKKDKVSKYLTKQKEKQEKLEKEQKEQKEKELKEQEIEKQKKESKDKENKTEAISSADNDADQPYDQQEYEFEYEQGENEMLSLMKNIKAEDVIAPSTKQKQSYADQFIRNQQQNIIRSFPSEEENPAITQQNAAYMMKLINKSVECPIHYDEDMNEVFLLPDGKMLRTVSEVSSICKVCFDPFKNANSNALSHNNENNLNQLNLQLAQEEEERQKLNMNELGKRKYSTLGRRRSEFNKIIHIGAKQFRESQKEKLKEKERENKDEKERKKEFDKGGRYQMEQREKKDANAGNIRRTNKDKVIDRQAEDQWEMIQNMNNVSIINNIYAQEQKDKNYKESNYKEI</sequence>
<feature type="compositionally biased region" description="Basic and acidic residues" evidence="2">
    <location>
        <begin position="878"/>
        <end position="925"/>
    </location>
</feature>
<feature type="compositionally biased region" description="Acidic residues" evidence="2">
    <location>
        <begin position="813"/>
        <end position="824"/>
    </location>
</feature>
<dbReference type="Proteomes" id="UP000324800">
    <property type="component" value="Unassembled WGS sequence"/>
</dbReference>
<feature type="region of interest" description="Disordered" evidence="2">
    <location>
        <begin position="1124"/>
        <end position="1176"/>
    </location>
</feature>
<comment type="caution">
    <text evidence="3">The sequence shown here is derived from an EMBL/GenBank/DDBJ whole genome shotgun (WGS) entry which is preliminary data.</text>
</comment>
<feature type="compositionally biased region" description="Basic and acidic residues" evidence="2">
    <location>
        <begin position="766"/>
        <end position="793"/>
    </location>
</feature>
<reference evidence="3 4" key="1">
    <citation type="submission" date="2019-03" db="EMBL/GenBank/DDBJ databases">
        <title>Single cell metagenomics reveals metabolic interactions within the superorganism composed of flagellate Streblomastix strix and complex community of Bacteroidetes bacteria on its surface.</title>
        <authorList>
            <person name="Treitli S.C."/>
            <person name="Kolisko M."/>
            <person name="Husnik F."/>
            <person name="Keeling P."/>
            <person name="Hampl V."/>
        </authorList>
    </citation>
    <scope>NUCLEOTIDE SEQUENCE [LARGE SCALE GENOMIC DNA]</scope>
    <source>
        <strain evidence="3">ST1C</strain>
    </source>
</reference>
<feature type="compositionally biased region" description="Basic residues" evidence="2">
    <location>
        <begin position="559"/>
        <end position="569"/>
    </location>
</feature>
<feature type="region of interest" description="Disordered" evidence="2">
    <location>
        <begin position="162"/>
        <end position="209"/>
    </location>
</feature>